<keyword evidence="1" id="KW-0378">Hydrolase</keyword>
<accession>A0A1M6Z4X0</accession>
<dbReference type="OrthoDB" id="8219968at2"/>
<dbReference type="Proteomes" id="UP000189935">
    <property type="component" value="Chromosome I"/>
</dbReference>
<dbReference type="Pfam" id="PF00857">
    <property type="entry name" value="Isochorismatase"/>
    <property type="match status" value="1"/>
</dbReference>
<proteinExistence type="predicted"/>
<evidence type="ECO:0000256" key="1">
    <source>
        <dbReference type="ARBA" id="ARBA00022801"/>
    </source>
</evidence>
<protein>
    <submittedName>
        <fullName evidence="3">Nicotinamidase-related amidase</fullName>
    </submittedName>
</protein>
<dbReference type="GO" id="GO:0016787">
    <property type="term" value="F:hydrolase activity"/>
    <property type="evidence" value="ECO:0007669"/>
    <property type="project" value="UniProtKB-KW"/>
</dbReference>
<evidence type="ECO:0000313" key="4">
    <source>
        <dbReference type="Proteomes" id="UP000189935"/>
    </source>
</evidence>
<gene>
    <name evidence="3" type="ORF">SAMN05444159_5440</name>
</gene>
<sequence length="197" mass="21669">MSSVIDLRTYVAASNSRLLVMVDLQEKNYDELAKDRASDLARSIENCTLAIQHARNLGLPIAFTRPSGNPGMIERAAQSAWISGFEPKRSDMVFERPQPSCYTNQLFEDVVSRIGNFAIAGLVAEETCLATAIDAAHRGHNITFLSDASVSRGRHNTDSQAVHTLTTKAIELFAETVTTRHWLVATAPRSPKGHRYG</sequence>
<organism evidence="3 4">
    <name type="scientific">Bradyrhizobium lablabi</name>
    <dbReference type="NCBI Taxonomy" id="722472"/>
    <lineage>
        <taxon>Bacteria</taxon>
        <taxon>Pseudomonadati</taxon>
        <taxon>Pseudomonadota</taxon>
        <taxon>Alphaproteobacteria</taxon>
        <taxon>Hyphomicrobiales</taxon>
        <taxon>Nitrobacteraceae</taxon>
        <taxon>Bradyrhizobium</taxon>
    </lineage>
</organism>
<dbReference type="InterPro" id="IPR000868">
    <property type="entry name" value="Isochorismatase-like_dom"/>
</dbReference>
<feature type="domain" description="Isochorismatase-like" evidence="2">
    <location>
        <begin position="18"/>
        <end position="178"/>
    </location>
</feature>
<dbReference type="PANTHER" id="PTHR43540">
    <property type="entry name" value="PEROXYUREIDOACRYLATE/UREIDOACRYLATE AMIDOHYDROLASE-RELATED"/>
    <property type="match status" value="1"/>
</dbReference>
<dbReference type="RefSeq" id="WP_079542777.1">
    <property type="nucleotide sequence ID" value="NZ_LT670844.1"/>
</dbReference>
<dbReference type="InterPro" id="IPR050272">
    <property type="entry name" value="Isochorismatase-like_hydrls"/>
</dbReference>
<dbReference type="Gene3D" id="3.40.50.850">
    <property type="entry name" value="Isochorismatase-like"/>
    <property type="match status" value="1"/>
</dbReference>
<dbReference type="SUPFAM" id="SSF52499">
    <property type="entry name" value="Isochorismatase-like hydrolases"/>
    <property type="match status" value="1"/>
</dbReference>
<name>A0A1M6Z4X0_9BRAD</name>
<dbReference type="InterPro" id="IPR036380">
    <property type="entry name" value="Isochorismatase-like_sf"/>
</dbReference>
<evidence type="ECO:0000259" key="2">
    <source>
        <dbReference type="Pfam" id="PF00857"/>
    </source>
</evidence>
<evidence type="ECO:0000313" key="3">
    <source>
        <dbReference type="EMBL" id="SHL25538.1"/>
    </source>
</evidence>
<dbReference type="EMBL" id="LT670844">
    <property type="protein sequence ID" value="SHL25538.1"/>
    <property type="molecule type" value="Genomic_DNA"/>
</dbReference>
<reference evidence="3 4" key="1">
    <citation type="submission" date="2016-11" db="EMBL/GenBank/DDBJ databases">
        <authorList>
            <person name="Jaros S."/>
            <person name="Januszkiewicz K."/>
            <person name="Wedrychowicz H."/>
        </authorList>
    </citation>
    <scope>NUCLEOTIDE SEQUENCE [LARGE SCALE GENOMIC DNA]</scope>
    <source>
        <strain evidence="3 4">GAS499</strain>
    </source>
</reference>
<dbReference type="AlphaFoldDB" id="A0A1M6Z4X0"/>